<sequence>MPTPDPDFVDTFTDPDMIAAETGRPSRPTREHRPGEDPLPDGRLEKIRAAADTAEVRDLRGELDRVRALLRTTLEANGTLLDNWSRLEGVAPHPFLGVFCRTCRSEVQPGTDGCPWHSPTVIGRALYAMHEGNRSLLGAEEQGNRAVAMLAAALPLLAAVLNPVDHKEGCRPHDCRCACDRRQNCQDCHRCVCWRSECCAEKAIRWRAEEEWARLVAEAGLGPERSAADGDGPRCAVCLTPIAEHEGRHCERPATRYC</sequence>
<evidence type="ECO:0000313" key="3">
    <source>
        <dbReference type="Proteomes" id="UP000265354"/>
    </source>
</evidence>
<feature type="compositionally biased region" description="Basic and acidic residues" evidence="1">
    <location>
        <begin position="28"/>
        <end position="44"/>
    </location>
</feature>
<dbReference type="Proteomes" id="UP000265354">
    <property type="component" value="Unassembled WGS sequence"/>
</dbReference>
<dbReference type="EMBL" id="BGZL01000037">
    <property type="protein sequence ID" value="GBQ04375.1"/>
    <property type="molecule type" value="Genomic_DNA"/>
</dbReference>
<proteinExistence type="predicted"/>
<accession>A0A388T9E2</accession>
<name>A0A388T9E2_9ACTN</name>
<evidence type="ECO:0000313" key="2">
    <source>
        <dbReference type="EMBL" id="GBQ04375.1"/>
    </source>
</evidence>
<protein>
    <submittedName>
        <fullName evidence="2">Uncharacterized protein</fullName>
    </submittedName>
</protein>
<evidence type="ECO:0000256" key="1">
    <source>
        <dbReference type="SAM" id="MobiDB-lite"/>
    </source>
</evidence>
<gene>
    <name evidence="2" type="ORF">SSP531S_58690</name>
</gene>
<reference evidence="2 3" key="1">
    <citation type="submission" date="2018-07" db="EMBL/GenBank/DDBJ databases">
        <title>Whole Genome Shotgun Sequence of Streptomyces spongiicola strain 531S.</title>
        <authorList>
            <person name="Dohra H."/>
            <person name="Kodani S."/>
        </authorList>
    </citation>
    <scope>NUCLEOTIDE SEQUENCE [LARGE SCALE GENOMIC DNA]</scope>
    <source>
        <strain evidence="2 3">531S</strain>
    </source>
</reference>
<feature type="region of interest" description="Disordered" evidence="1">
    <location>
        <begin position="1"/>
        <end position="44"/>
    </location>
</feature>
<dbReference type="AlphaFoldDB" id="A0A388T9E2"/>
<comment type="caution">
    <text evidence="2">The sequence shown here is derived from an EMBL/GenBank/DDBJ whole genome shotgun (WGS) entry which is preliminary data.</text>
</comment>
<dbReference type="RefSeq" id="WP_116429170.1">
    <property type="nucleotide sequence ID" value="NZ_BGZL01000037.1"/>
</dbReference>
<organism evidence="2 3">
    <name type="scientific">Streptomyces spongiicola</name>
    <dbReference type="NCBI Taxonomy" id="1690221"/>
    <lineage>
        <taxon>Bacteria</taxon>
        <taxon>Bacillati</taxon>
        <taxon>Actinomycetota</taxon>
        <taxon>Actinomycetes</taxon>
        <taxon>Kitasatosporales</taxon>
        <taxon>Streptomycetaceae</taxon>
        <taxon>Streptomyces</taxon>
    </lineage>
</organism>